<dbReference type="PRINTS" id="PR00625">
    <property type="entry name" value="JDOMAIN"/>
</dbReference>
<evidence type="ECO:0000256" key="2">
    <source>
        <dbReference type="ARBA" id="ARBA00022737"/>
    </source>
</evidence>
<evidence type="ECO:0000313" key="7">
    <source>
        <dbReference type="EMBL" id="CAG9282125.1"/>
    </source>
</evidence>
<dbReference type="GO" id="GO:0030544">
    <property type="term" value="F:Hsp70 protein binding"/>
    <property type="evidence" value="ECO:0007669"/>
    <property type="project" value="InterPro"/>
</dbReference>
<dbReference type="FunFam" id="2.60.260.20:FF:000003">
    <property type="entry name" value="DnaJ subfamily A member 2"/>
    <property type="match status" value="1"/>
</dbReference>
<dbReference type="AlphaFoldDB" id="A0A8J9SKD5"/>
<protein>
    <recommendedName>
        <fullName evidence="6">J domain-containing protein</fullName>
    </recommendedName>
</protein>
<dbReference type="InterPro" id="IPR036869">
    <property type="entry name" value="J_dom_sf"/>
</dbReference>
<feature type="compositionally biased region" description="Gly residues" evidence="5">
    <location>
        <begin position="1"/>
        <end position="10"/>
    </location>
</feature>
<dbReference type="InterPro" id="IPR001623">
    <property type="entry name" value="DnaJ_domain"/>
</dbReference>
<dbReference type="SMART" id="SM00271">
    <property type="entry name" value="DnaJ"/>
    <property type="match status" value="1"/>
</dbReference>
<reference evidence="7" key="1">
    <citation type="submission" date="2022-02" db="EMBL/GenBank/DDBJ databases">
        <authorList>
            <person name="Giguere J D."/>
        </authorList>
    </citation>
    <scope>NUCLEOTIDE SEQUENCE</scope>
    <source>
        <strain evidence="7">CCAP 1055/1</strain>
    </source>
</reference>
<dbReference type="Gene3D" id="2.60.260.20">
    <property type="entry name" value="Urease metallochaperone UreE, N-terminal domain"/>
    <property type="match status" value="2"/>
</dbReference>
<dbReference type="CDD" id="cd10719">
    <property type="entry name" value="DnaJ_zf"/>
    <property type="match status" value="1"/>
</dbReference>
<dbReference type="PANTHER" id="PTHR43888">
    <property type="entry name" value="DNAJ-LIKE-2, ISOFORM A-RELATED"/>
    <property type="match status" value="1"/>
</dbReference>
<evidence type="ECO:0000256" key="5">
    <source>
        <dbReference type="SAM" id="MobiDB-lite"/>
    </source>
</evidence>
<dbReference type="Gene3D" id="1.10.287.110">
    <property type="entry name" value="DnaJ domain"/>
    <property type="match status" value="1"/>
</dbReference>
<dbReference type="SUPFAM" id="SSF49493">
    <property type="entry name" value="HSP40/DnaJ peptide-binding domain"/>
    <property type="match status" value="2"/>
</dbReference>
<dbReference type="CDD" id="cd06257">
    <property type="entry name" value="DnaJ"/>
    <property type="match status" value="1"/>
</dbReference>
<dbReference type="GO" id="GO:0051082">
    <property type="term" value="F:unfolded protein binding"/>
    <property type="evidence" value="ECO:0007669"/>
    <property type="project" value="InterPro"/>
</dbReference>
<dbReference type="GO" id="GO:0008270">
    <property type="term" value="F:zinc ion binding"/>
    <property type="evidence" value="ECO:0007669"/>
    <property type="project" value="UniProtKB-KW"/>
</dbReference>
<evidence type="ECO:0000256" key="3">
    <source>
        <dbReference type="ARBA" id="ARBA00022771"/>
    </source>
</evidence>
<sequence>MHGRGGGGGRSSRRSAASANVDTTKLYETLGVDKSATAQEIKKAYRKLAVKHHPDKGGDEHYFKEINAAYEILSDSEMRTKYDKYGLEGLEEGGGSGGAASEDLFSMFFGGRGGRQSAGPRRGEDVNHPVKVSLEDLYNGKTVKLAVNRQVLVGEARVCTSCDGHGMVMELRQIALGMVQQIQRACPDCEGEGYQCQKKKERKVLEVLIEKGMQNKQKVVFRGMADEKPNMEAGNVNFIVQEKDHELFKRKGADLLISKTLSLKEALCGFAWKVMHLDGREVIIKSKPGEVIQAEAAGGRPFVKCVPNEGMPSHGNPFVKGNLYVLFTVKFPKDGEIQPADVKQLRRFLPGSAMECDYDEDTAEVVHLENADVRSFGKGGVQNQDAAYDSDGEQAGPQCQQS</sequence>
<organism evidence="7">
    <name type="scientific">Phaeodactylum tricornutum</name>
    <name type="common">Diatom</name>
    <dbReference type="NCBI Taxonomy" id="2850"/>
    <lineage>
        <taxon>Eukaryota</taxon>
        <taxon>Sar</taxon>
        <taxon>Stramenopiles</taxon>
        <taxon>Ochrophyta</taxon>
        <taxon>Bacillariophyta</taxon>
        <taxon>Bacillariophyceae</taxon>
        <taxon>Bacillariophycidae</taxon>
        <taxon>Naviculales</taxon>
        <taxon>Phaeodactylaceae</taxon>
        <taxon>Phaeodactylum</taxon>
    </lineage>
</organism>
<dbReference type="FunFam" id="2.10.230.10:FF:000001">
    <property type="entry name" value="DnaJ subfamily A member 2"/>
    <property type="match status" value="1"/>
</dbReference>
<dbReference type="InterPro" id="IPR008971">
    <property type="entry name" value="HSP40/DnaJ_pept-bd"/>
</dbReference>
<dbReference type="Proteomes" id="UP000836788">
    <property type="component" value="Chromosome 16"/>
</dbReference>
<dbReference type="CDD" id="cd10747">
    <property type="entry name" value="DnaJ_C"/>
    <property type="match status" value="1"/>
</dbReference>
<keyword evidence="1" id="KW-0479">Metal-binding</keyword>
<dbReference type="InterPro" id="IPR002939">
    <property type="entry name" value="DnaJ_C"/>
</dbReference>
<dbReference type="InterPro" id="IPR018253">
    <property type="entry name" value="DnaJ_domain_CS"/>
</dbReference>
<dbReference type="PROSITE" id="PS00636">
    <property type="entry name" value="DNAJ_1"/>
    <property type="match status" value="1"/>
</dbReference>
<feature type="region of interest" description="Disordered" evidence="5">
    <location>
        <begin position="1"/>
        <end position="20"/>
    </location>
</feature>
<dbReference type="Gene3D" id="2.10.230.10">
    <property type="entry name" value="Heat shock protein DnaJ, cysteine-rich domain"/>
    <property type="match status" value="1"/>
</dbReference>
<dbReference type="InterPro" id="IPR036410">
    <property type="entry name" value="HSP_DnaJ_Cys-rich_dom_sf"/>
</dbReference>
<dbReference type="SUPFAM" id="SSF57938">
    <property type="entry name" value="DnaJ/Hsp40 cysteine-rich domain"/>
    <property type="match status" value="1"/>
</dbReference>
<dbReference type="GO" id="GO:0006457">
    <property type="term" value="P:protein folding"/>
    <property type="evidence" value="ECO:0007669"/>
    <property type="project" value="InterPro"/>
</dbReference>
<evidence type="ECO:0000256" key="4">
    <source>
        <dbReference type="ARBA" id="ARBA00022833"/>
    </source>
</evidence>
<dbReference type="Pfam" id="PF01556">
    <property type="entry name" value="DnaJ_C"/>
    <property type="match status" value="1"/>
</dbReference>
<keyword evidence="3" id="KW-0863">Zinc-finger</keyword>
<gene>
    <name evidence="7" type="ORF">PTTT1_LOCUS18631</name>
</gene>
<dbReference type="EMBL" id="OU594957">
    <property type="protein sequence ID" value="CAG9282125.1"/>
    <property type="molecule type" value="Genomic_DNA"/>
</dbReference>
<dbReference type="PROSITE" id="PS50076">
    <property type="entry name" value="DNAJ_2"/>
    <property type="match status" value="1"/>
</dbReference>
<dbReference type="Pfam" id="PF00684">
    <property type="entry name" value="DnaJ_CXXCXGXG"/>
    <property type="match status" value="1"/>
</dbReference>
<name>A0A8J9SKD5_PHATR</name>
<keyword evidence="4" id="KW-0862">Zinc</keyword>
<dbReference type="InterPro" id="IPR001305">
    <property type="entry name" value="HSP_DnaJ_Cys-rich_dom"/>
</dbReference>
<accession>A0A8J9SKD5</accession>
<evidence type="ECO:0000256" key="1">
    <source>
        <dbReference type="ARBA" id="ARBA00022723"/>
    </source>
</evidence>
<proteinExistence type="predicted"/>
<feature type="region of interest" description="Disordered" evidence="5">
    <location>
        <begin position="376"/>
        <end position="402"/>
    </location>
</feature>
<dbReference type="InterPro" id="IPR044713">
    <property type="entry name" value="DNJA1/2-like"/>
</dbReference>
<dbReference type="Pfam" id="PF00226">
    <property type="entry name" value="DnaJ"/>
    <property type="match status" value="1"/>
</dbReference>
<dbReference type="SUPFAM" id="SSF46565">
    <property type="entry name" value="Chaperone J-domain"/>
    <property type="match status" value="1"/>
</dbReference>
<dbReference type="FunFam" id="1.10.287.110:FF:000041">
    <property type="entry name" value="Chaperone protein DNAj, putative"/>
    <property type="match status" value="1"/>
</dbReference>
<evidence type="ECO:0000259" key="6">
    <source>
        <dbReference type="PROSITE" id="PS50076"/>
    </source>
</evidence>
<feature type="domain" description="J" evidence="6">
    <location>
        <begin position="25"/>
        <end position="86"/>
    </location>
</feature>
<keyword evidence="2" id="KW-0677">Repeat</keyword>